<dbReference type="EMBL" id="KN639231">
    <property type="protein sequence ID" value="KHN49075.1"/>
    <property type="molecule type" value="Genomic_DNA"/>
</dbReference>
<sequence length="58" mass="7088">MFSEEVFLYLWELLFQRPNSVTTYNRLNRQSKKEIYPKIMKRIGAFFTLKETDLNLLI</sequence>
<proteinExistence type="predicted"/>
<organism evidence="1">
    <name type="scientific">Glycine soja</name>
    <name type="common">Wild soybean</name>
    <dbReference type="NCBI Taxonomy" id="3848"/>
    <lineage>
        <taxon>Eukaryota</taxon>
        <taxon>Viridiplantae</taxon>
        <taxon>Streptophyta</taxon>
        <taxon>Embryophyta</taxon>
        <taxon>Tracheophyta</taxon>
        <taxon>Spermatophyta</taxon>
        <taxon>Magnoliopsida</taxon>
        <taxon>eudicotyledons</taxon>
        <taxon>Gunneridae</taxon>
        <taxon>Pentapetalae</taxon>
        <taxon>rosids</taxon>
        <taxon>fabids</taxon>
        <taxon>Fabales</taxon>
        <taxon>Fabaceae</taxon>
        <taxon>Papilionoideae</taxon>
        <taxon>50 kb inversion clade</taxon>
        <taxon>NPAAA clade</taxon>
        <taxon>indigoferoid/millettioid clade</taxon>
        <taxon>Phaseoleae</taxon>
        <taxon>Glycine</taxon>
        <taxon>Glycine subgen. Soja</taxon>
    </lineage>
</organism>
<protein>
    <submittedName>
        <fullName evidence="1">Uncharacterized protein</fullName>
    </submittedName>
</protein>
<accession>A0A0B2SW43</accession>
<gene>
    <name evidence="1" type="ORF">glysoja_049326</name>
</gene>
<name>A0A0B2SW43_GLYSO</name>
<dbReference type="AlphaFoldDB" id="A0A0B2SW43"/>
<dbReference type="Proteomes" id="UP000053555">
    <property type="component" value="Unassembled WGS sequence"/>
</dbReference>
<reference evidence="1" key="1">
    <citation type="submission" date="2014-07" db="EMBL/GenBank/DDBJ databases">
        <title>Identification of a novel salt tolerance gene in wild soybean by whole-genome sequencing.</title>
        <authorList>
            <person name="Lam H.-M."/>
            <person name="Qi X."/>
            <person name="Li M.-W."/>
            <person name="Liu X."/>
            <person name="Xie M."/>
            <person name="Ni M."/>
            <person name="Xu X."/>
        </authorList>
    </citation>
    <scope>NUCLEOTIDE SEQUENCE [LARGE SCALE GENOMIC DNA]</scope>
    <source>
        <tissue evidence="1">Root</tissue>
    </source>
</reference>
<evidence type="ECO:0000313" key="1">
    <source>
        <dbReference type="EMBL" id="KHN49075.1"/>
    </source>
</evidence>